<protein>
    <submittedName>
        <fullName evidence="3">Glycosyltransferase</fullName>
        <ecNumber evidence="3">2.4.-.-</ecNumber>
    </submittedName>
</protein>
<feature type="domain" description="Glycosyltransferase 2-like" evidence="2">
    <location>
        <begin position="164"/>
        <end position="256"/>
    </location>
</feature>
<dbReference type="RefSeq" id="WP_283765026.1">
    <property type="nucleotide sequence ID" value="NZ_JAQOSO010000003.1"/>
</dbReference>
<sequence length="291" mass="32800">MTSLIYSHFIPERQLNLQSPLTLACDRVSVVIPVKDNQPGIDRFLFYFFDSHSPENYPCEILIIDNNSSIPLVIKEEFRHFSLPIKLFQCPAIGPASARNLGIQQAQGEWILFTDSDCIPTASFLTGYQTMLNGAVGYAGNVKPLHHDRLSAYYNSQEILIPPSVQDQLGDLRPHYLITANTLIWKPALAEIGGFDGQIQIAAGEDIDLGFRLSEVGQLSYALPSVVYHDFGQGLSAFVRRFKRYGKGNRLVGVKHEVDLKPRRFAPVEKNGFNWFLSTLQYGALMWGYWD</sequence>
<evidence type="ECO:0000313" key="4">
    <source>
        <dbReference type="Proteomes" id="UP001235849"/>
    </source>
</evidence>
<name>A0ABT7B0H3_9CYAN</name>
<dbReference type="EMBL" id="JAQOSO010000003">
    <property type="protein sequence ID" value="MDJ1172644.1"/>
    <property type="molecule type" value="Genomic_DNA"/>
</dbReference>
<accession>A0ABT7B0H3</accession>
<dbReference type="SUPFAM" id="SSF53448">
    <property type="entry name" value="Nucleotide-diphospho-sugar transferases"/>
    <property type="match status" value="1"/>
</dbReference>
<dbReference type="PANTHER" id="PTHR43685">
    <property type="entry name" value="GLYCOSYLTRANSFERASE"/>
    <property type="match status" value="1"/>
</dbReference>
<evidence type="ECO:0000259" key="2">
    <source>
        <dbReference type="Pfam" id="PF13632"/>
    </source>
</evidence>
<keyword evidence="3" id="KW-0808">Transferase</keyword>
<dbReference type="EC" id="2.4.-.-" evidence="3"/>
<keyword evidence="3" id="KW-0328">Glycosyltransferase</keyword>
<dbReference type="PANTHER" id="PTHR43685:SF2">
    <property type="entry name" value="GLYCOSYLTRANSFERASE 2-LIKE DOMAIN-CONTAINING PROTEIN"/>
    <property type="match status" value="1"/>
</dbReference>
<evidence type="ECO:0000259" key="1">
    <source>
        <dbReference type="Pfam" id="PF00535"/>
    </source>
</evidence>
<dbReference type="InterPro" id="IPR029044">
    <property type="entry name" value="Nucleotide-diphossugar_trans"/>
</dbReference>
<dbReference type="Pfam" id="PF00535">
    <property type="entry name" value="Glycos_transf_2"/>
    <property type="match status" value="1"/>
</dbReference>
<organism evidence="3 4">
    <name type="scientific">Roseofilum capinflatum BLCC-M114</name>
    <dbReference type="NCBI Taxonomy" id="3022440"/>
    <lineage>
        <taxon>Bacteria</taxon>
        <taxon>Bacillati</taxon>
        <taxon>Cyanobacteriota</taxon>
        <taxon>Cyanophyceae</taxon>
        <taxon>Desertifilales</taxon>
        <taxon>Desertifilaceae</taxon>
        <taxon>Roseofilum</taxon>
        <taxon>Roseofilum capinflatum</taxon>
    </lineage>
</organism>
<proteinExistence type="predicted"/>
<comment type="caution">
    <text evidence="3">The sequence shown here is derived from an EMBL/GenBank/DDBJ whole genome shotgun (WGS) entry which is preliminary data.</text>
</comment>
<feature type="domain" description="Glycosyltransferase 2-like" evidence="1">
    <location>
        <begin position="29"/>
        <end position="126"/>
    </location>
</feature>
<gene>
    <name evidence="3" type="ORF">PMG25_00885</name>
</gene>
<dbReference type="InterPro" id="IPR001173">
    <property type="entry name" value="Glyco_trans_2-like"/>
</dbReference>
<dbReference type="InterPro" id="IPR050834">
    <property type="entry name" value="Glycosyltransf_2"/>
</dbReference>
<dbReference type="Gene3D" id="3.90.550.10">
    <property type="entry name" value="Spore Coat Polysaccharide Biosynthesis Protein SpsA, Chain A"/>
    <property type="match status" value="1"/>
</dbReference>
<dbReference type="GO" id="GO:0016757">
    <property type="term" value="F:glycosyltransferase activity"/>
    <property type="evidence" value="ECO:0007669"/>
    <property type="project" value="UniProtKB-KW"/>
</dbReference>
<evidence type="ECO:0000313" key="3">
    <source>
        <dbReference type="EMBL" id="MDJ1172644.1"/>
    </source>
</evidence>
<reference evidence="3 4" key="1">
    <citation type="submission" date="2023-01" db="EMBL/GenBank/DDBJ databases">
        <title>Novel diversity within Roseofilum (Cyanobacteria; Desertifilaceae) from marine benthic mats with descriptions of four novel species.</title>
        <authorList>
            <person name="Wang Y."/>
            <person name="Berthold D.E."/>
            <person name="Hu J."/>
            <person name="Lefler F.W."/>
            <person name="Laughinghouse H.D. IV."/>
        </authorList>
    </citation>
    <scope>NUCLEOTIDE SEQUENCE [LARGE SCALE GENOMIC DNA]</scope>
    <source>
        <strain evidence="3 4">BLCC-M114</strain>
    </source>
</reference>
<keyword evidence="4" id="KW-1185">Reference proteome</keyword>
<dbReference type="Pfam" id="PF13632">
    <property type="entry name" value="Glyco_trans_2_3"/>
    <property type="match status" value="1"/>
</dbReference>
<dbReference type="Proteomes" id="UP001235849">
    <property type="component" value="Unassembled WGS sequence"/>
</dbReference>